<dbReference type="SMART" id="SM00015">
    <property type="entry name" value="IQ"/>
    <property type="match status" value="3"/>
</dbReference>
<feature type="compositionally biased region" description="Basic and acidic residues" evidence="14">
    <location>
        <begin position="2470"/>
        <end position="2485"/>
    </location>
</feature>
<feature type="compositionally biased region" description="Basic and acidic residues" evidence="14">
    <location>
        <begin position="889"/>
        <end position="910"/>
    </location>
</feature>
<feature type="region of interest" description="Disordered" evidence="14">
    <location>
        <begin position="1385"/>
        <end position="1413"/>
    </location>
</feature>
<dbReference type="InterPro" id="IPR000857">
    <property type="entry name" value="MyTH4_dom"/>
</dbReference>
<evidence type="ECO:0000256" key="9">
    <source>
        <dbReference type="ARBA" id="ARBA00023175"/>
    </source>
</evidence>
<dbReference type="GO" id="GO:0003774">
    <property type="term" value="F:cytoskeletal motor activity"/>
    <property type="evidence" value="ECO:0007669"/>
    <property type="project" value="UniProtKB-UniRule"/>
</dbReference>
<dbReference type="SMART" id="SM00326">
    <property type="entry name" value="SH3"/>
    <property type="match status" value="1"/>
</dbReference>
<dbReference type="CDD" id="cd23767">
    <property type="entry name" value="IQCD"/>
    <property type="match status" value="1"/>
</dbReference>
<dbReference type="PROSITE" id="PS50002">
    <property type="entry name" value="SH3"/>
    <property type="match status" value="1"/>
</dbReference>
<organism evidence="19">
    <name type="scientific">Lepeophtheirus salmonis</name>
    <name type="common">Salmon louse</name>
    <name type="synonym">Caligus salmonis</name>
    <dbReference type="NCBI Taxonomy" id="72036"/>
    <lineage>
        <taxon>Eukaryota</taxon>
        <taxon>Metazoa</taxon>
        <taxon>Ecdysozoa</taxon>
        <taxon>Arthropoda</taxon>
        <taxon>Crustacea</taxon>
        <taxon>Multicrustacea</taxon>
        <taxon>Hexanauplia</taxon>
        <taxon>Copepoda</taxon>
        <taxon>Siphonostomatoida</taxon>
        <taxon>Caligidae</taxon>
        <taxon>Lepeophtheirus</taxon>
    </lineage>
</organism>
<dbReference type="Gene3D" id="1.25.40.530">
    <property type="entry name" value="MyTH4 domain"/>
    <property type="match status" value="3"/>
</dbReference>
<dbReference type="InterPro" id="IPR027417">
    <property type="entry name" value="P-loop_NTPase"/>
</dbReference>
<dbReference type="GO" id="GO:0120025">
    <property type="term" value="C:plasma membrane bounded cell projection"/>
    <property type="evidence" value="ECO:0007669"/>
    <property type="project" value="UniProtKB-ARBA"/>
</dbReference>
<dbReference type="InterPro" id="IPR059004">
    <property type="entry name" value="MYO15"/>
</dbReference>
<dbReference type="GO" id="GO:0009888">
    <property type="term" value="P:tissue development"/>
    <property type="evidence" value="ECO:0007669"/>
    <property type="project" value="UniProtKB-ARBA"/>
</dbReference>
<feature type="compositionally biased region" description="Polar residues" evidence="14">
    <location>
        <begin position="911"/>
        <end position="921"/>
    </location>
</feature>
<dbReference type="InterPro" id="IPR011993">
    <property type="entry name" value="PH-like_dom_sf"/>
</dbReference>
<feature type="region of interest" description="Disordered" evidence="14">
    <location>
        <begin position="885"/>
        <end position="925"/>
    </location>
</feature>
<dbReference type="Gene3D" id="1.20.120.720">
    <property type="entry name" value="Myosin VI head, motor domain, U50 subdomain"/>
    <property type="match status" value="1"/>
</dbReference>
<feature type="region of interest" description="Disordered" evidence="14">
    <location>
        <begin position="963"/>
        <end position="984"/>
    </location>
</feature>
<dbReference type="Gene3D" id="1.10.10.820">
    <property type="match status" value="1"/>
</dbReference>
<dbReference type="InterPro" id="IPR000299">
    <property type="entry name" value="FERM_domain"/>
</dbReference>
<feature type="domain" description="FERM" evidence="16">
    <location>
        <begin position="2756"/>
        <end position="3071"/>
    </location>
</feature>
<dbReference type="PRINTS" id="PR00193">
    <property type="entry name" value="MYOSINHEAVY"/>
</dbReference>
<dbReference type="PANTHER" id="PTHR22692:SF26">
    <property type="entry name" value="SH3 DOMAIN-CONTAINING PROTEIN"/>
    <property type="match status" value="1"/>
</dbReference>
<dbReference type="Gene3D" id="6.20.240.20">
    <property type="match status" value="1"/>
</dbReference>
<dbReference type="InterPro" id="IPR001452">
    <property type="entry name" value="SH3_domain"/>
</dbReference>
<dbReference type="Gene3D" id="3.40.850.10">
    <property type="entry name" value="Kinesin motor domain"/>
    <property type="match status" value="1"/>
</dbReference>
<reference evidence="19" key="1">
    <citation type="submission" date="2014-05" db="EMBL/GenBank/DDBJ databases">
        <authorList>
            <person name="Chronopoulou M."/>
        </authorList>
    </citation>
    <scope>NUCLEOTIDE SEQUENCE</scope>
    <source>
        <tissue evidence="19">Whole organism</tissue>
    </source>
</reference>
<feature type="region of interest" description="Disordered" evidence="14">
    <location>
        <begin position="2551"/>
        <end position="2578"/>
    </location>
</feature>
<feature type="region of interest" description="Disordered" evidence="14">
    <location>
        <begin position="1598"/>
        <end position="1628"/>
    </location>
</feature>
<evidence type="ECO:0000256" key="4">
    <source>
        <dbReference type="ARBA" id="ARBA00022490"/>
    </source>
</evidence>
<dbReference type="GO" id="GO:0048731">
    <property type="term" value="P:system development"/>
    <property type="evidence" value="ECO:0007669"/>
    <property type="project" value="UniProtKB-ARBA"/>
</dbReference>
<dbReference type="GO" id="GO:0005737">
    <property type="term" value="C:cytoplasm"/>
    <property type="evidence" value="ECO:0007669"/>
    <property type="project" value="UniProtKB-SubCell"/>
</dbReference>
<feature type="domain" description="SH3" evidence="15">
    <location>
        <begin position="2377"/>
        <end position="2440"/>
    </location>
</feature>
<dbReference type="PROSITE" id="PS51456">
    <property type="entry name" value="MYOSIN_MOTOR"/>
    <property type="match status" value="1"/>
</dbReference>
<feature type="compositionally biased region" description="Basic residues" evidence="14">
    <location>
        <begin position="2562"/>
        <end position="2571"/>
    </location>
</feature>
<evidence type="ECO:0000256" key="14">
    <source>
        <dbReference type="SAM" id="MobiDB-lite"/>
    </source>
</evidence>
<dbReference type="CDD" id="cd14473">
    <property type="entry name" value="FERM_B-lobe"/>
    <property type="match status" value="1"/>
</dbReference>
<dbReference type="GO" id="GO:0016459">
    <property type="term" value="C:myosin complex"/>
    <property type="evidence" value="ECO:0007669"/>
    <property type="project" value="UniProtKB-KW"/>
</dbReference>
<feature type="region of interest" description="Disordered" evidence="14">
    <location>
        <begin position="2454"/>
        <end position="2491"/>
    </location>
</feature>
<feature type="domain" description="MyTH4" evidence="17">
    <location>
        <begin position="1085"/>
        <end position="1232"/>
    </location>
</feature>
<sequence>MYADLKPGDLVWFDPGVGYVLPGEVLEYHESAQVIMVQAIINSVTKNFTLNNLSSVRPRQDLGQNGVEDMITLRDINEASILWNLRIRYDNHNIYTYIGTILISVNPYRTFDDEGESLYGLKSVNKYDGQILGTLSPHLFAIGSAALARQVTNPKKNVVILLNGESGSGKTECSKLLLQYLSAVNKSSSNLKTEQIIEGSNLLESFGHARTVANNNSSRFGKFIQIYFKDGVISGAKFNEYLLEKHRIVSHNSEERNFHIFYELLAGLSKEQKEKYGLMTVEKYFYLNQGQSYTIDGKNDRMDFENLISSFQVLGFTLDERESIFKVLSSVLHLGNVYFNRKHFRNGVEGVDVGSNVEIKWAAHLLQLNSNDVEQVLTSRLSPESLREPIIVPMNIDQALDVRDALSKAVYSALFSWIVKRTNKILSTKSKGAKNNKGICILDLFGFEDQSENSFEQLCINFANEQLNNIINKRIFKVEQAEYHKEQIEWTPINYCDNGLILNILSKKPVGIFHLLDDESNFPKANDTSFLDKCHYNHALNELYSRPRMSSREFGVKHFAGQVWYNVDGFLKKNRDLASFEIVNLLSTTKNQHLNSIFSRLNPHSSKNESNYSDPRSENVHLVTMKPRAPTVSARFIDNLNQLLSLVQDSYPFYVLCINPNTSKLPSKFDMPLVLEQLRVHGVVETIMIRKTGYPIRMKYKHFVERFRCLLGVKYPKVGYYGGGTPTTKEMARNVVEKYAQNRGKDFEFGSTKVFLKENLRKTLETERRQIHDVTVIKLQRAIRGYLARKDYVNMKKSTIKIQAAYRGWIARREYCKARKGVIALQAIYRMQKQKSIYQGLLEEKEIQRKLEEEEEEERRKRRAEKAEAKIEDKLIRIERARLQRKKKMSEDEPIHMKKISRESIKKEYSSRVTSPSSNKSYNEDNYFDYDEEDVHGAIDNDFDHQSDEIVENSNSLTLSELGRTKSASNNHSTTPLPPKLSLALPSPPPLIVSSPPTKSNGHPMGGNFVREQSVNHLEIPAELAFIMSKAEKSGSLQIQKNLGKITEPLVKSSLQGELKLPSDIDYYSFSKVANIYFKYHLWEMKSEAIKTPFLSKTKESDYQDSIAIFKLILRFMNDPNMGGSKEKILSDYIVNKGIKNEKLRDEIYCQLANQTRKNDDEISNERGWFLLSNCLSAFLPSRTLYKYLLKYVSDNAVNGYKYVCQQKLLQGAITHESRIYPPTNLEWRSNKKCVKMALDATFPDFEIRPVSLDSYTTAEEFAANALTSRGVSEISGWTVGFEKGDGIFELNGSDFVLDILAEGELPSVFPKAKLPFLQIAGELKRHREQRPPMPLPTMIDELENIPVSNKKRSHSEDRVLSTEEFGLSSGSVLNNRYFENNKESRSKSLDNLLNPSSTNNYGLSENSPLNQRYKEMTKTDSLTETLTKEEWQKIGLSQKNAMNDRYFSHPDLLDISTSPIGEKELSSTKPLTQSNGNLRLNEELEMAIASNKSGNNMANGGNLLKKGRPRFVKGRRSIKHSSAMSDTSEAPSIASHVRRVRVPSQASDVDQFLDDLFMPVLDVDDGLSDAKSLAASMRGGGKKFKKLTQLNNLVGSIKGSRDTENNQSELPPPPPPLPPGSNGFNSSMGFHPIPGVVSPTMSPPPMLMPTPVQGSFMNQPQSNITPTMSQDGSALAFTYVPVPVYNMGGIGLPGMMTPKPQEPMMPSSNNATPTINASYQQAFIQNAVAQNMQIQQQLMMQNQALSQLLSQAISSPQPTSLTSMYSELKINPGGVDVNQQPYDEHQQNFALNSMNKIKNEMTNEYVQESKTTPTTPKMSTASTMEMEVAGFMDSYMRAGTVRIGKWRWPPPKEEMENGESGMGQNEGFFEFKLRKMQEKLNSPSRNSLMSPNSQLARDQKHFHDQMEQQQYNHQEQQLRDQMILIQNAQQLQLREQQINQLQKSQHQEQMRLIQNSQKLQRGETRDNINQKQIAKSSQQQIYYAQHGQYNNIYSQKADEISHSEWDTPDNSIHKLKLSKEVKNRREAAVIKNHSKDENGKLELSELEIQNDDDKAIYQQVGKVNHEEIQKLTENRKNILEKRLQKLKKWSTMDGVDKNGNLKSEMMDNIPPPPPLPFVFPGSLSTKTGEKLRGKYGTEDFFESSGKNRFNSTENLSQVEDFHEDDYQSVDEVTTKLHPPNSVISYMYTRNVPWNLNIRKELFSPSESLCNPLVIHLIFSQIANDILKQSKISNLRLNRDERIKLKSLLNEYSITLDNLGSTKHRLSTKKNIIDVARDCDHYFSRLYPVSSGVEGESQFLSISHKGVRLVRRSKNSSNDYLETIETYTFEDIGEISTVKSSGLQIVTHTGGRLFTTTPKASVIKDLLNTYLIEANASHYDYVKALGDFNTEDENALSFKKGDIIAVVAKKDPYTEKGWLYGIKDGSYGLIPGDFVNKLSPKSIRREMRIIANITQRSKDHETEEDEEEEKDMHPTLDVGLERHTDDDEDDEGMVKMDQRNQYSWDKHAHTLEAHNPPKTIKSELQPIRDDGKHPLLEFALQHFQESLKIRTDIEQSSDKKNTNKKKGKSAKKSSGLSGTVATNDWTWKDQVDLVKWTPNMISNSLLRLEAPGHNNLALECFACIMRVMGDLPLLANQHEVDCVNTLLMYCHRLESIRDEVYCQIMKQTTNNKSISKDSCQKGWRLFTIVAAYFSCTEVLKPYLFKYLESAAYDKRRAYHGTALVCLHNLRKTFRYGGRKNVPSIEEITAIVAGRSSKRQIYRLPGGTERIINTKSTTVVADIIDELCNFIGVESENEKEEFSLYCIIEGELYTLPLSNRHYILDLTNGLQHQNEEFYLIFCRSVWHYPLRIENQLYIEVVFNQIAPDYLEGHLIVLSKGILTNEESVDEIAKIAAFLHKAADMNEKPSIKETKFLLPKPILSSREIKPPQWVSMVQNNWKNIEHLTSGQAKGQVLQILSNWPLFGSSFFAVTRVTDGKNKKEEMENLEEELLALNKHGVSFLDQNTHETLLHYSFTEVISTRKVELDEQSFFLDMKCGNLMSQKITRIKTFQADEIARLIRQYISIDQKLKAVSSSKNTAKRQSRS</sequence>
<dbReference type="Pfam" id="PF00373">
    <property type="entry name" value="FERM_M"/>
    <property type="match status" value="1"/>
</dbReference>
<dbReference type="InterPro" id="IPR036961">
    <property type="entry name" value="Kinesin_motor_dom_sf"/>
</dbReference>
<name>A0A0K2TQ46_LEPSM</name>
<keyword evidence="6 12" id="KW-0547">Nucleotide-binding</keyword>
<evidence type="ECO:0000313" key="19">
    <source>
        <dbReference type="EMBL" id="CDW27787.1"/>
    </source>
</evidence>
<dbReference type="InterPro" id="IPR019748">
    <property type="entry name" value="FERM_central"/>
</dbReference>
<keyword evidence="3 11" id="KW-0728">SH3 domain</keyword>
<evidence type="ECO:0000256" key="8">
    <source>
        <dbReference type="ARBA" id="ARBA00023123"/>
    </source>
</evidence>
<gene>
    <name evidence="19" type="primary">Myo15</name>
</gene>
<dbReference type="Pfam" id="PF02174">
    <property type="entry name" value="IRS"/>
    <property type="match status" value="1"/>
</dbReference>
<dbReference type="GO" id="GO:0005524">
    <property type="term" value="F:ATP binding"/>
    <property type="evidence" value="ECO:0007669"/>
    <property type="project" value="UniProtKB-UniRule"/>
</dbReference>
<dbReference type="Gene3D" id="1.20.5.190">
    <property type="match status" value="1"/>
</dbReference>
<dbReference type="InterPro" id="IPR036028">
    <property type="entry name" value="SH3-like_dom_sf"/>
</dbReference>
<evidence type="ECO:0000256" key="1">
    <source>
        <dbReference type="ARBA" id="ARBA00004496"/>
    </source>
</evidence>
<evidence type="ECO:0000256" key="13">
    <source>
        <dbReference type="SAM" id="Coils"/>
    </source>
</evidence>
<evidence type="ECO:0000259" key="17">
    <source>
        <dbReference type="PROSITE" id="PS51016"/>
    </source>
</evidence>
<dbReference type="PANTHER" id="PTHR22692">
    <property type="entry name" value="MYOSIN VII, XV"/>
    <property type="match status" value="1"/>
</dbReference>
<feature type="compositionally biased region" description="Basic and acidic residues" evidence="14">
    <location>
        <begin position="2551"/>
        <end position="2561"/>
    </location>
</feature>
<dbReference type="Gene3D" id="1.20.58.530">
    <property type="match status" value="1"/>
</dbReference>
<evidence type="ECO:0000256" key="5">
    <source>
        <dbReference type="ARBA" id="ARBA00022737"/>
    </source>
</evidence>
<dbReference type="InterPro" id="IPR000048">
    <property type="entry name" value="IQ_motif_EF-hand-BS"/>
</dbReference>
<evidence type="ECO:0000259" key="16">
    <source>
        <dbReference type="PROSITE" id="PS50057"/>
    </source>
</evidence>
<feature type="coiled-coil region" evidence="13">
    <location>
        <begin position="838"/>
        <end position="884"/>
    </location>
</feature>
<dbReference type="GO" id="GO:0003779">
    <property type="term" value="F:actin binding"/>
    <property type="evidence" value="ECO:0007669"/>
    <property type="project" value="UniProtKB-KW"/>
</dbReference>
<dbReference type="PROSITE" id="PS50096">
    <property type="entry name" value="IQ"/>
    <property type="match status" value="2"/>
</dbReference>
<dbReference type="SMART" id="SM00139">
    <property type="entry name" value="MyTH4"/>
    <property type="match status" value="2"/>
</dbReference>
<evidence type="ECO:0000256" key="6">
    <source>
        <dbReference type="ARBA" id="ARBA00022741"/>
    </source>
</evidence>
<feature type="domain" description="Myosin motor" evidence="18">
    <location>
        <begin position="65"/>
        <end position="769"/>
    </location>
</feature>
<evidence type="ECO:0000259" key="18">
    <source>
        <dbReference type="PROSITE" id="PS51456"/>
    </source>
</evidence>
<proteinExistence type="inferred from homology"/>
<feature type="compositionally biased region" description="Polar residues" evidence="14">
    <location>
        <begin position="1521"/>
        <end position="1531"/>
    </location>
</feature>
<accession>A0A0K2TQ46</accession>
<evidence type="ECO:0000256" key="12">
    <source>
        <dbReference type="PROSITE-ProRule" id="PRU00782"/>
    </source>
</evidence>
<dbReference type="InterPro" id="IPR035963">
    <property type="entry name" value="FERM_2"/>
</dbReference>
<keyword evidence="9 12" id="KW-0505">Motor protein</keyword>
<dbReference type="PROSITE" id="PS50057">
    <property type="entry name" value="FERM_3"/>
    <property type="match status" value="1"/>
</dbReference>
<feature type="region of interest" description="Disordered" evidence="14">
    <location>
        <begin position="600"/>
        <end position="619"/>
    </location>
</feature>
<dbReference type="InterPro" id="IPR038185">
    <property type="entry name" value="MyTH4_dom_sf"/>
</dbReference>
<dbReference type="Pfam" id="PF07653">
    <property type="entry name" value="SH3_2"/>
    <property type="match status" value="1"/>
</dbReference>
<evidence type="ECO:0000256" key="10">
    <source>
        <dbReference type="ARBA" id="ARBA00023203"/>
    </source>
</evidence>
<keyword evidence="7 12" id="KW-0067">ATP-binding</keyword>
<dbReference type="Pfam" id="PF26570">
    <property type="entry name" value="MYO15"/>
    <property type="match status" value="1"/>
</dbReference>
<feature type="compositionally biased region" description="Polar residues" evidence="14">
    <location>
        <begin position="600"/>
        <end position="614"/>
    </location>
</feature>
<protein>
    <submittedName>
        <fullName evidence="19">Myosin 15 [Nasonia vitripennis]</fullName>
    </submittedName>
</protein>
<dbReference type="PROSITE" id="PS51016">
    <property type="entry name" value="MYTH4"/>
    <property type="match status" value="2"/>
</dbReference>
<dbReference type="SUPFAM" id="SSF47031">
    <property type="entry name" value="Second domain of FERM"/>
    <property type="match status" value="1"/>
</dbReference>
<dbReference type="InterPro" id="IPR001609">
    <property type="entry name" value="Myosin_head_motor_dom-like"/>
</dbReference>
<keyword evidence="5" id="KW-0677">Repeat</keyword>
<dbReference type="Pfam" id="PF00063">
    <property type="entry name" value="Myosin_head"/>
    <property type="match status" value="1"/>
</dbReference>
<evidence type="ECO:0000256" key="2">
    <source>
        <dbReference type="ARBA" id="ARBA00008314"/>
    </source>
</evidence>
<dbReference type="Pfam" id="PF00612">
    <property type="entry name" value="IQ"/>
    <property type="match status" value="2"/>
</dbReference>
<dbReference type="OrthoDB" id="8182952at2759"/>
<dbReference type="SUPFAM" id="SSF50729">
    <property type="entry name" value="PH domain-like"/>
    <property type="match status" value="1"/>
</dbReference>
<evidence type="ECO:0000259" key="15">
    <source>
        <dbReference type="PROSITE" id="PS50002"/>
    </source>
</evidence>
<dbReference type="Pfam" id="PF00784">
    <property type="entry name" value="MyTH4"/>
    <property type="match status" value="2"/>
</dbReference>
<dbReference type="InterPro" id="IPR002404">
    <property type="entry name" value="IRS_PTB"/>
</dbReference>
<dbReference type="SUPFAM" id="SSF50044">
    <property type="entry name" value="SH3-domain"/>
    <property type="match status" value="1"/>
</dbReference>
<keyword evidence="10 12" id="KW-0009">Actin-binding</keyword>
<keyword evidence="8 12" id="KW-0518">Myosin</keyword>
<comment type="subcellular location">
    <subcellularLocation>
        <location evidence="1">Cytoplasm</location>
    </subcellularLocation>
</comment>
<dbReference type="Gene3D" id="2.30.30.40">
    <property type="entry name" value="SH3 Domains"/>
    <property type="match status" value="1"/>
</dbReference>
<dbReference type="EMBL" id="HACA01010426">
    <property type="protein sequence ID" value="CDW27787.1"/>
    <property type="molecule type" value="Transcribed_RNA"/>
</dbReference>
<dbReference type="InterPro" id="IPR051567">
    <property type="entry name" value="Unconventional_Myosin_ATPase"/>
</dbReference>
<feature type="domain" description="MyTH4" evidence="17">
    <location>
        <begin position="2596"/>
        <end position="2751"/>
    </location>
</feature>
<evidence type="ECO:0000256" key="11">
    <source>
        <dbReference type="PROSITE-ProRule" id="PRU00192"/>
    </source>
</evidence>
<keyword evidence="4" id="KW-0963">Cytoplasm</keyword>
<comment type="similarity">
    <text evidence="2 12">Belongs to the TRAFAC class myosin-kinesin ATPase superfamily. Myosin family.</text>
</comment>
<feature type="compositionally biased region" description="Polar residues" evidence="14">
    <location>
        <begin position="1390"/>
        <end position="1411"/>
    </location>
</feature>
<dbReference type="SMART" id="SM00295">
    <property type="entry name" value="B41"/>
    <property type="match status" value="1"/>
</dbReference>
<feature type="binding site" evidence="12">
    <location>
        <begin position="164"/>
        <end position="171"/>
    </location>
    <ligand>
        <name>ATP</name>
        <dbReference type="ChEBI" id="CHEBI:30616"/>
    </ligand>
</feature>
<feature type="compositionally biased region" description="Pro residues" evidence="14">
    <location>
        <begin position="1611"/>
        <end position="1620"/>
    </location>
</feature>
<keyword evidence="13" id="KW-0175">Coiled coil</keyword>
<feature type="region of interest" description="Actin-binding" evidence="12">
    <location>
        <begin position="640"/>
        <end position="662"/>
    </location>
</feature>
<dbReference type="SMART" id="SM00242">
    <property type="entry name" value="MYSc"/>
    <property type="match status" value="1"/>
</dbReference>
<dbReference type="FunFam" id="1.10.10.820:FF:000001">
    <property type="entry name" value="Myosin heavy chain"/>
    <property type="match status" value="1"/>
</dbReference>
<evidence type="ECO:0000256" key="7">
    <source>
        <dbReference type="ARBA" id="ARBA00022840"/>
    </source>
</evidence>
<dbReference type="GO" id="GO:0071944">
    <property type="term" value="C:cell periphery"/>
    <property type="evidence" value="ECO:0007669"/>
    <property type="project" value="UniProtKB-ARBA"/>
</dbReference>
<dbReference type="Gene3D" id="2.30.29.30">
    <property type="entry name" value="Pleckstrin-homology domain (PH domain)/Phosphotyrosine-binding domain (PTB)"/>
    <property type="match status" value="2"/>
</dbReference>
<dbReference type="InterPro" id="IPR019749">
    <property type="entry name" value="Band_41_domain"/>
</dbReference>
<dbReference type="GO" id="GO:0009887">
    <property type="term" value="P:animal organ morphogenesis"/>
    <property type="evidence" value="ECO:0007669"/>
    <property type="project" value="UniProtKB-ARBA"/>
</dbReference>
<feature type="region of interest" description="Disordered" evidence="14">
    <location>
        <begin position="1329"/>
        <end position="1363"/>
    </location>
</feature>
<dbReference type="SUPFAM" id="SSF52540">
    <property type="entry name" value="P-loop containing nucleoside triphosphate hydrolases"/>
    <property type="match status" value="1"/>
</dbReference>
<evidence type="ECO:0000256" key="3">
    <source>
        <dbReference type="ARBA" id="ARBA00022443"/>
    </source>
</evidence>
<feature type="region of interest" description="Disordered" evidence="14">
    <location>
        <begin position="1517"/>
        <end position="1537"/>
    </location>
</feature>